<dbReference type="EMBL" id="CP099489">
    <property type="protein sequence ID" value="USQ80645.1"/>
    <property type="molecule type" value="Genomic_DNA"/>
</dbReference>
<organism evidence="1 2">
    <name type="scientific">Ornithinimicrobium faecis</name>
    <dbReference type="NCBI Taxonomy" id="2934158"/>
    <lineage>
        <taxon>Bacteria</taxon>
        <taxon>Bacillati</taxon>
        <taxon>Actinomycetota</taxon>
        <taxon>Actinomycetes</taxon>
        <taxon>Micrococcales</taxon>
        <taxon>Ornithinimicrobiaceae</taxon>
        <taxon>Ornithinimicrobium</taxon>
    </lineage>
</organism>
<accession>A0ABY4YWM8</accession>
<keyword evidence="1" id="KW-0255">Endonuclease</keyword>
<reference evidence="1" key="1">
    <citation type="submission" date="2022-06" db="EMBL/GenBank/DDBJ databases">
        <title>Ornithinimicrobium HY1793.</title>
        <authorList>
            <person name="Huang Y."/>
        </authorList>
    </citation>
    <scope>NUCLEOTIDE SEQUENCE</scope>
    <source>
        <strain evidence="1">HY1793</strain>
    </source>
</reference>
<name>A0ABY4YWM8_9MICO</name>
<dbReference type="Proteomes" id="UP001056455">
    <property type="component" value="Chromosome"/>
</dbReference>
<evidence type="ECO:0000313" key="1">
    <source>
        <dbReference type="EMBL" id="USQ80645.1"/>
    </source>
</evidence>
<keyword evidence="1" id="KW-0378">Hydrolase</keyword>
<dbReference type="GO" id="GO:0004519">
    <property type="term" value="F:endonuclease activity"/>
    <property type="evidence" value="ECO:0007669"/>
    <property type="project" value="UniProtKB-KW"/>
</dbReference>
<keyword evidence="1" id="KW-0540">Nuclease</keyword>
<dbReference type="RefSeq" id="WP_252594020.1">
    <property type="nucleotide sequence ID" value="NZ_CP099489.1"/>
</dbReference>
<proteinExistence type="predicted"/>
<gene>
    <name evidence="1" type="ORF">NF556_03010</name>
</gene>
<protein>
    <submittedName>
        <fullName evidence="1">Endonuclease domain-containing protein</fullName>
    </submittedName>
</protein>
<evidence type="ECO:0000313" key="2">
    <source>
        <dbReference type="Proteomes" id="UP001056455"/>
    </source>
</evidence>
<sequence>MASRRSTPAWQLVGRCGESALIETGLEHWTPDRELVTVSVPSRNKSHPLPGVKCHAPRTIGATMTAGLPRTTPAVAAIRAAQWVRTDRQAATVLAMAVQQRLVRREDLLACWASVYRSRRGAFLHVVIRDICAGAESLGELDFAALCRAAKLPAPSRQEVRHGVRGRYYLDIYWEDPGLHIEIDGFQHQLGLAVVDDALRQNDLALTTDVTLRIPVLGLRTRAADFMTQVRRALEREKSRRVA</sequence>
<keyword evidence="2" id="KW-1185">Reference proteome</keyword>